<dbReference type="OrthoDB" id="10047254at2759"/>
<accession>A0A6J8ED26</accession>
<dbReference type="PROSITE" id="PS50994">
    <property type="entry name" value="INTEGRASE"/>
    <property type="match status" value="1"/>
</dbReference>
<sequence length="249" mass="28910">MVLVEANGPMERIATDILGELPETEDGNKYILVVSDYYTKWTESFAMPNIEAKTVAKIIVEEVIVRFGVPHWIHSDQGRQFESLLFQEMCCIPNIKKTRTTPYHPKSDGMVERFNKTLATMLSSFVEQNQRNWDEYIPFVMMAYRASEHETTGQTPKSHVRYRGKPQVIHVDRLKKKNKQTLRTESDNNTFVPLDTENDTAENDPIETPYFQDIAVNESTLPAEGTEESSVEERRTRRKPVWMNDYIVK</sequence>
<dbReference type="InterPro" id="IPR036397">
    <property type="entry name" value="RNaseH_sf"/>
</dbReference>
<reference evidence="2 3" key="1">
    <citation type="submission" date="2020-06" db="EMBL/GenBank/DDBJ databases">
        <authorList>
            <person name="Li R."/>
            <person name="Bekaert M."/>
        </authorList>
    </citation>
    <scope>NUCLEOTIDE SEQUENCE [LARGE SCALE GENOMIC DNA]</scope>
    <source>
        <strain evidence="3">wild</strain>
    </source>
</reference>
<dbReference type="InterPro" id="IPR012337">
    <property type="entry name" value="RNaseH-like_sf"/>
</dbReference>
<evidence type="ECO:0000313" key="3">
    <source>
        <dbReference type="Proteomes" id="UP000507470"/>
    </source>
</evidence>
<dbReference type="Proteomes" id="UP000507470">
    <property type="component" value="Unassembled WGS sequence"/>
</dbReference>
<dbReference type="PANTHER" id="PTHR37984:SF15">
    <property type="entry name" value="INTEGRASE CATALYTIC DOMAIN-CONTAINING PROTEIN"/>
    <property type="match status" value="1"/>
</dbReference>
<dbReference type="GO" id="GO:0003676">
    <property type="term" value="F:nucleic acid binding"/>
    <property type="evidence" value="ECO:0007669"/>
    <property type="project" value="InterPro"/>
</dbReference>
<dbReference type="AlphaFoldDB" id="A0A6J8ED26"/>
<dbReference type="PANTHER" id="PTHR37984">
    <property type="entry name" value="PROTEIN CBG26694"/>
    <property type="match status" value="1"/>
</dbReference>
<name>A0A6J8ED26_MYTCO</name>
<feature type="domain" description="Integrase catalytic" evidence="1">
    <location>
        <begin position="5"/>
        <end position="164"/>
    </location>
</feature>
<organism evidence="2 3">
    <name type="scientific">Mytilus coruscus</name>
    <name type="common">Sea mussel</name>
    <dbReference type="NCBI Taxonomy" id="42192"/>
    <lineage>
        <taxon>Eukaryota</taxon>
        <taxon>Metazoa</taxon>
        <taxon>Spiralia</taxon>
        <taxon>Lophotrochozoa</taxon>
        <taxon>Mollusca</taxon>
        <taxon>Bivalvia</taxon>
        <taxon>Autobranchia</taxon>
        <taxon>Pteriomorphia</taxon>
        <taxon>Mytilida</taxon>
        <taxon>Mytiloidea</taxon>
        <taxon>Mytilidae</taxon>
        <taxon>Mytilinae</taxon>
        <taxon>Mytilus</taxon>
    </lineage>
</organism>
<dbReference type="InterPro" id="IPR050951">
    <property type="entry name" value="Retrovirus_Pol_polyprotein"/>
</dbReference>
<dbReference type="SUPFAM" id="SSF53098">
    <property type="entry name" value="Ribonuclease H-like"/>
    <property type="match status" value="1"/>
</dbReference>
<dbReference type="EMBL" id="CACVKT020008931">
    <property type="protein sequence ID" value="CAC5418554.1"/>
    <property type="molecule type" value="Genomic_DNA"/>
</dbReference>
<protein>
    <recommendedName>
        <fullName evidence="1">Integrase catalytic domain-containing protein</fullName>
    </recommendedName>
</protein>
<evidence type="ECO:0000259" key="1">
    <source>
        <dbReference type="PROSITE" id="PS50994"/>
    </source>
</evidence>
<gene>
    <name evidence="2" type="ORF">MCOR_50983</name>
</gene>
<dbReference type="FunFam" id="3.30.420.10:FF:000032">
    <property type="entry name" value="Retrovirus-related Pol polyprotein from transposon 297-like Protein"/>
    <property type="match status" value="1"/>
</dbReference>
<dbReference type="InterPro" id="IPR001584">
    <property type="entry name" value="Integrase_cat-core"/>
</dbReference>
<evidence type="ECO:0000313" key="2">
    <source>
        <dbReference type="EMBL" id="CAC5418554.1"/>
    </source>
</evidence>
<dbReference type="GO" id="GO:0015074">
    <property type="term" value="P:DNA integration"/>
    <property type="evidence" value="ECO:0007669"/>
    <property type="project" value="InterPro"/>
</dbReference>
<keyword evidence="3" id="KW-1185">Reference proteome</keyword>
<proteinExistence type="predicted"/>
<dbReference type="Pfam" id="PF00665">
    <property type="entry name" value="rve"/>
    <property type="match status" value="1"/>
</dbReference>
<dbReference type="Gene3D" id="3.30.420.10">
    <property type="entry name" value="Ribonuclease H-like superfamily/Ribonuclease H"/>
    <property type="match status" value="1"/>
</dbReference>